<dbReference type="PATRIC" id="fig|993692.3.peg.1254"/>
<dbReference type="Proteomes" id="UP000051006">
    <property type="component" value="Unassembled WGS sequence"/>
</dbReference>
<gene>
    <name evidence="1" type="ORF">IV57_GL001237</name>
</gene>
<comment type="caution">
    <text evidence="1">The sequence shown here is derived from an EMBL/GenBank/DDBJ whole genome shotgun (WGS) entry which is preliminary data.</text>
</comment>
<keyword evidence="2" id="KW-1185">Reference proteome</keyword>
<reference evidence="1 2" key="1">
    <citation type="journal article" date="2015" name="Genome Announc.">
        <title>Expanding the biotechnology potential of lactobacilli through comparative genomics of 213 strains and associated genera.</title>
        <authorList>
            <person name="Sun Z."/>
            <person name="Harris H.M."/>
            <person name="McCann A."/>
            <person name="Guo C."/>
            <person name="Argimon S."/>
            <person name="Zhang W."/>
            <person name="Yang X."/>
            <person name="Jeffery I.B."/>
            <person name="Cooney J.C."/>
            <person name="Kagawa T.F."/>
            <person name="Liu W."/>
            <person name="Song Y."/>
            <person name="Salvetti E."/>
            <person name="Wrobel A."/>
            <person name="Rasinkangas P."/>
            <person name="Parkhill J."/>
            <person name="Rea M.C."/>
            <person name="O'Sullivan O."/>
            <person name="Ritari J."/>
            <person name="Douillard F.P."/>
            <person name="Paul Ross R."/>
            <person name="Yang R."/>
            <person name="Briner A.E."/>
            <person name="Felis G.E."/>
            <person name="de Vos W.M."/>
            <person name="Barrangou R."/>
            <person name="Klaenhammer T.R."/>
            <person name="Caufield P.W."/>
            <person name="Cui Y."/>
            <person name="Zhang H."/>
            <person name="O'Toole P.W."/>
        </authorList>
    </citation>
    <scope>NUCLEOTIDE SEQUENCE [LARGE SCALE GENOMIC DNA]</scope>
    <source>
        <strain evidence="1 2">DSM 24716</strain>
    </source>
</reference>
<sequence length="66" mass="8053">MNDEKKLLEYMSNFYSIPAKKLTETYTIDQLKDAYIEIEHKTKYQKHLNDKKDFPSEYLMREFSPL</sequence>
<organism evidence="1 2">
    <name type="scientific">Companilactobacillus kimchiensis</name>
    <dbReference type="NCBI Taxonomy" id="993692"/>
    <lineage>
        <taxon>Bacteria</taxon>
        <taxon>Bacillati</taxon>
        <taxon>Bacillota</taxon>
        <taxon>Bacilli</taxon>
        <taxon>Lactobacillales</taxon>
        <taxon>Lactobacillaceae</taxon>
        <taxon>Companilactobacillus</taxon>
    </lineage>
</organism>
<name>A0A0R2L9W8_9LACO</name>
<dbReference type="EMBL" id="JQCF01000024">
    <property type="protein sequence ID" value="KRN98320.1"/>
    <property type="molecule type" value="Genomic_DNA"/>
</dbReference>
<dbReference type="RefSeq" id="WP_057881411.1">
    <property type="nucleotide sequence ID" value="NZ_JQCF01000024.1"/>
</dbReference>
<dbReference type="OrthoDB" id="2318089at2"/>
<protein>
    <submittedName>
        <fullName evidence="1">Uncharacterized protein</fullName>
    </submittedName>
</protein>
<accession>A0A0R2L9W8</accession>
<proteinExistence type="predicted"/>
<evidence type="ECO:0000313" key="2">
    <source>
        <dbReference type="Proteomes" id="UP000051006"/>
    </source>
</evidence>
<dbReference type="AlphaFoldDB" id="A0A0R2L9W8"/>
<evidence type="ECO:0000313" key="1">
    <source>
        <dbReference type="EMBL" id="KRN98320.1"/>
    </source>
</evidence>